<keyword evidence="5 6" id="KW-0472">Membrane</keyword>
<dbReference type="EMBL" id="KU301775">
    <property type="protein sequence ID" value="ANG56320.1"/>
    <property type="molecule type" value="mRNA"/>
</dbReference>
<evidence type="ECO:0000256" key="3">
    <source>
        <dbReference type="ARBA" id="ARBA00022692"/>
    </source>
</evidence>
<dbReference type="PIRSF" id="PIRSF002419">
    <property type="entry name" value="Tetraspanin"/>
    <property type="match status" value="1"/>
</dbReference>
<evidence type="ECO:0000256" key="5">
    <source>
        <dbReference type="ARBA" id="ARBA00023136"/>
    </source>
</evidence>
<proteinExistence type="evidence at transcript level"/>
<evidence type="ECO:0000256" key="4">
    <source>
        <dbReference type="ARBA" id="ARBA00022989"/>
    </source>
</evidence>
<dbReference type="Gene3D" id="1.10.1450.10">
    <property type="entry name" value="Tetraspanin"/>
    <property type="match status" value="1"/>
</dbReference>
<feature type="transmembrane region" description="Helical" evidence="6">
    <location>
        <begin position="69"/>
        <end position="92"/>
    </location>
</feature>
<evidence type="ECO:0000256" key="2">
    <source>
        <dbReference type="ARBA" id="ARBA00006840"/>
    </source>
</evidence>
<reference evidence="7" key="1">
    <citation type="submission" date="2015-12" db="EMBL/GenBank/DDBJ databases">
        <title>A tetraspanin in clam Meretrix meretrix.</title>
        <authorList>
            <person name="Wang M.Q."/>
        </authorList>
    </citation>
    <scope>NUCLEOTIDE SEQUENCE</scope>
</reference>
<dbReference type="Pfam" id="PF00335">
    <property type="entry name" value="Tetraspanin"/>
    <property type="match status" value="1"/>
</dbReference>
<comment type="subcellular location">
    <subcellularLocation>
        <location evidence="1 6">Membrane</location>
        <topology evidence="1 6">Multi-pass membrane protein</topology>
    </subcellularLocation>
</comment>
<dbReference type="CDD" id="cd03127">
    <property type="entry name" value="tetraspanin_LEL"/>
    <property type="match status" value="1"/>
</dbReference>
<keyword evidence="3 6" id="KW-0812">Transmembrane</keyword>
<organism evidence="7">
    <name type="scientific">Meretrix meretrix</name>
    <name type="common">Asiatic hard clam</name>
    <name type="synonym">Venus meretrix</name>
    <dbReference type="NCBI Taxonomy" id="291251"/>
    <lineage>
        <taxon>Eukaryota</taxon>
        <taxon>Metazoa</taxon>
        <taxon>Spiralia</taxon>
        <taxon>Lophotrochozoa</taxon>
        <taxon>Mollusca</taxon>
        <taxon>Bivalvia</taxon>
        <taxon>Autobranchia</taxon>
        <taxon>Heteroconchia</taxon>
        <taxon>Euheterodonta</taxon>
        <taxon>Imparidentia</taxon>
        <taxon>Neoheterodontei</taxon>
        <taxon>Venerida</taxon>
        <taxon>Veneroidea</taxon>
        <taxon>Veneridae</taxon>
        <taxon>Meretrix</taxon>
    </lineage>
</organism>
<protein>
    <recommendedName>
        <fullName evidence="6">Tetraspanin</fullName>
    </recommendedName>
</protein>
<dbReference type="PRINTS" id="PR00259">
    <property type="entry name" value="TMFOUR"/>
</dbReference>
<keyword evidence="4 6" id="KW-1133">Transmembrane helix</keyword>
<dbReference type="AlphaFoldDB" id="A0A173DQG0"/>
<dbReference type="PANTHER" id="PTHR19282:SF534">
    <property type="entry name" value="TETRASPANIN FAMILY-RELATED"/>
    <property type="match status" value="1"/>
</dbReference>
<dbReference type="InterPro" id="IPR000301">
    <property type="entry name" value="Tetraspanin_animals"/>
</dbReference>
<evidence type="ECO:0000313" key="7">
    <source>
        <dbReference type="EMBL" id="ANG56320.1"/>
    </source>
</evidence>
<feature type="transmembrane region" description="Helical" evidence="6">
    <location>
        <begin position="99"/>
        <end position="123"/>
    </location>
</feature>
<sequence>MGLGLGGKCGMFFLVTLNILFLLLGLGLLIVGIIMKVDSDVIEKEEVSKTLNEVTFNGNLKLGNVASSLSVLIICIGVFVLIVAAFGCFGACCKNRCMLVVYAIVVLLVFILQIAAVALWFIMQNKVEETVEDGLSKSMEKYEGVTSSNEVSVGWDLIFIGFDCCGVNAVTLTNNEFSKTAWWGSRGSDIIPYSCCKSVTEDNYKAGTESTCTTTLVAAQEKGCYNAFKDFVKKYQTAALAIGIILLIIELIAIVFAFVLCRAIGKDEMIV</sequence>
<feature type="transmembrane region" description="Helical" evidence="6">
    <location>
        <begin position="238"/>
        <end position="261"/>
    </location>
</feature>
<dbReference type="InterPro" id="IPR008952">
    <property type="entry name" value="Tetraspanin_EC2_sf"/>
</dbReference>
<dbReference type="GO" id="GO:0005886">
    <property type="term" value="C:plasma membrane"/>
    <property type="evidence" value="ECO:0007669"/>
    <property type="project" value="TreeGrafter"/>
</dbReference>
<evidence type="ECO:0000256" key="1">
    <source>
        <dbReference type="ARBA" id="ARBA00004141"/>
    </source>
</evidence>
<feature type="transmembrane region" description="Helical" evidence="6">
    <location>
        <begin position="12"/>
        <end position="35"/>
    </location>
</feature>
<dbReference type="SUPFAM" id="SSF48652">
    <property type="entry name" value="Tetraspanin"/>
    <property type="match status" value="1"/>
</dbReference>
<comment type="similarity">
    <text evidence="2 6">Belongs to the tetraspanin (TM4SF) family.</text>
</comment>
<evidence type="ECO:0000256" key="6">
    <source>
        <dbReference type="RuleBase" id="RU361218"/>
    </source>
</evidence>
<dbReference type="InterPro" id="IPR018499">
    <property type="entry name" value="Tetraspanin/Peripherin"/>
</dbReference>
<dbReference type="PANTHER" id="PTHR19282">
    <property type="entry name" value="TETRASPANIN"/>
    <property type="match status" value="1"/>
</dbReference>
<accession>A0A173DQG0</accession>
<name>A0A173DQG0_MERMT</name>